<dbReference type="InterPro" id="IPR036061">
    <property type="entry name" value="CheW-like_dom_sf"/>
</dbReference>
<comment type="subcellular location">
    <subcellularLocation>
        <location evidence="1">Cytoplasm</location>
    </subcellularLocation>
</comment>
<evidence type="ECO:0000313" key="5">
    <source>
        <dbReference type="EMBL" id="KAF3887210.1"/>
    </source>
</evidence>
<keyword evidence="6" id="KW-0808">Transferase</keyword>
<dbReference type="Gene3D" id="2.30.30.40">
    <property type="entry name" value="SH3 Domains"/>
    <property type="match status" value="1"/>
</dbReference>
<dbReference type="AlphaFoldDB" id="A0A0C1R0N2"/>
<dbReference type="STRING" id="1479485.DA73_0222450"/>
<dbReference type="PROSITE" id="PS50851">
    <property type="entry name" value="CHEW"/>
    <property type="match status" value="1"/>
</dbReference>
<evidence type="ECO:0000313" key="7">
    <source>
        <dbReference type="Proteomes" id="UP000029738"/>
    </source>
</evidence>
<evidence type="ECO:0000256" key="1">
    <source>
        <dbReference type="ARBA" id="ARBA00004496"/>
    </source>
</evidence>
<dbReference type="GO" id="GO:0016301">
    <property type="term" value="F:kinase activity"/>
    <property type="evidence" value="ECO:0007669"/>
    <property type="project" value="UniProtKB-KW"/>
</dbReference>
<evidence type="ECO:0000256" key="3">
    <source>
        <dbReference type="ARBA" id="ARBA00022490"/>
    </source>
</evidence>
<dbReference type="PANTHER" id="PTHR22617:SF45">
    <property type="entry name" value="CHEMOTAXIS PROTEIN CHEW"/>
    <property type="match status" value="1"/>
</dbReference>
<dbReference type="Proteomes" id="UP000029738">
    <property type="component" value="Unassembled WGS sequence"/>
</dbReference>
<dbReference type="RefSeq" id="WP_038087643.1">
    <property type="nucleotide sequence ID" value="NZ_JHEG04000001.1"/>
</dbReference>
<protein>
    <recommendedName>
        <fullName evidence="2">Chemotaxis protein CheW</fullName>
    </recommendedName>
</protein>
<sequence>MSRFTAPSDSNIDFCWNAIGVTGDCTCPKLTTFSHCRNCPVYSASGRRLLERSIPDNYRSEWTQLLAESRTEAEKKPETFSEQSYFPSHALLATETLRVVIFRLQREWLALPAYIFKETTSPSPIHTIPYRSNQILRGLVSIRGELQLCISLTHLLNLEMADTPPQALSPMVYSRMVVVEKAGSGIWVFAVDELFGVHRCHQDELLHTPTGTQATHTYTKGLLKWRDRSVSYLDDELLFHTLSKKVMP</sequence>
<dbReference type="GO" id="GO:0007165">
    <property type="term" value="P:signal transduction"/>
    <property type="evidence" value="ECO:0007669"/>
    <property type="project" value="InterPro"/>
</dbReference>
<reference evidence="6" key="1">
    <citation type="journal article" date="2015" name="Genome Announc.">
        <title>Draft Genome Sequence of Tolypothrix boutellei Strain VB521301.</title>
        <authorList>
            <person name="Chandrababunaidu M.M."/>
            <person name="Singh D."/>
            <person name="Sen D."/>
            <person name="Bhan S."/>
            <person name="Das S."/>
            <person name="Gupta A."/>
            <person name="Adhikary S.P."/>
            <person name="Tripathy S."/>
        </authorList>
    </citation>
    <scope>NUCLEOTIDE SEQUENCE</scope>
    <source>
        <strain evidence="6">VB521301</strain>
    </source>
</reference>
<dbReference type="SMART" id="SM00260">
    <property type="entry name" value="CheW"/>
    <property type="match status" value="1"/>
</dbReference>
<dbReference type="InterPro" id="IPR039315">
    <property type="entry name" value="CheW"/>
</dbReference>
<keyword evidence="6" id="KW-0418">Kinase</keyword>
<dbReference type="Gene3D" id="2.40.50.180">
    <property type="entry name" value="CheA-289, Domain 4"/>
    <property type="match status" value="1"/>
</dbReference>
<evidence type="ECO:0000313" key="6">
    <source>
        <dbReference type="EMBL" id="KIE11159.1"/>
    </source>
</evidence>
<proteinExistence type="predicted"/>
<dbReference type="GO" id="GO:0006935">
    <property type="term" value="P:chemotaxis"/>
    <property type="evidence" value="ECO:0007669"/>
    <property type="project" value="InterPro"/>
</dbReference>
<dbReference type="PANTHER" id="PTHR22617">
    <property type="entry name" value="CHEMOTAXIS SENSOR HISTIDINE KINASE-RELATED"/>
    <property type="match status" value="1"/>
</dbReference>
<reference evidence="5" key="2">
    <citation type="submission" date="2019-11" db="EMBL/GenBank/DDBJ databases">
        <title>Improved Assembly of Tolypothrix boutellei genome.</title>
        <authorList>
            <person name="Sarangi A.N."/>
            <person name="Mukherjee M."/>
            <person name="Ghosh S."/>
            <person name="Singh D."/>
            <person name="Das A."/>
            <person name="Kant S."/>
            <person name="Prusty A."/>
            <person name="Tripathy S."/>
        </authorList>
    </citation>
    <scope>NUCLEOTIDE SEQUENCE</scope>
    <source>
        <strain evidence="5">VB521301</strain>
    </source>
</reference>
<dbReference type="GO" id="GO:0005829">
    <property type="term" value="C:cytosol"/>
    <property type="evidence" value="ECO:0007669"/>
    <property type="project" value="TreeGrafter"/>
</dbReference>
<dbReference type="SUPFAM" id="SSF50341">
    <property type="entry name" value="CheW-like"/>
    <property type="match status" value="1"/>
</dbReference>
<evidence type="ECO:0000256" key="2">
    <source>
        <dbReference type="ARBA" id="ARBA00021483"/>
    </source>
</evidence>
<feature type="domain" description="CheW-like" evidence="4">
    <location>
        <begin position="96"/>
        <end position="244"/>
    </location>
</feature>
<dbReference type="Pfam" id="PF01584">
    <property type="entry name" value="CheW"/>
    <property type="match status" value="1"/>
</dbReference>
<keyword evidence="3" id="KW-0963">Cytoplasm</keyword>
<comment type="caution">
    <text evidence="6">The sequence shown here is derived from an EMBL/GenBank/DDBJ whole genome shotgun (WGS) entry which is preliminary data.</text>
</comment>
<dbReference type="InterPro" id="IPR002545">
    <property type="entry name" value="CheW-lke_dom"/>
</dbReference>
<dbReference type="EMBL" id="JHEG02000048">
    <property type="protein sequence ID" value="KIE11159.1"/>
    <property type="molecule type" value="Genomic_DNA"/>
</dbReference>
<name>A0A0C1R0N2_9CYAN</name>
<keyword evidence="7" id="KW-1185">Reference proteome</keyword>
<dbReference type="OrthoDB" id="21516at2"/>
<organism evidence="6">
    <name type="scientific">Tolypothrix bouteillei VB521301</name>
    <dbReference type="NCBI Taxonomy" id="1479485"/>
    <lineage>
        <taxon>Bacteria</taxon>
        <taxon>Bacillati</taxon>
        <taxon>Cyanobacteriota</taxon>
        <taxon>Cyanophyceae</taxon>
        <taxon>Nostocales</taxon>
        <taxon>Tolypothrichaceae</taxon>
        <taxon>Tolypothrix</taxon>
    </lineage>
</organism>
<dbReference type="EMBL" id="JHEG04000001">
    <property type="protein sequence ID" value="KAF3887210.1"/>
    <property type="molecule type" value="Genomic_DNA"/>
</dbReference>
<accession>A0A0C1R0N2</accession>
<evidence type="ECO:0000259" key="4">
    <source>
        <dbReference type="PROSITE" id="PS50851"/>
    </source>
</evidence>
<gene>
    <name evidence="6" type="ORF">DA73_0222450</name>
    <name evidence="5" type="ORF">DA73_0400018240</name>
</gene>